<proteinExistence type="predicted"/>
<evidence type="ECO:0000256" key="1">
    <source>
        <dbReference type="SAM" id="Phobius"/>
    </source>
</evidence>
<gene>
    <name evidence="2" type="ORF">TVY486_1117120</name>
</gene>
<keyword evidence="1" id="KW-1133">Transmembrane helix</keyword>
<feature type="transmembrane region" description="Helical" evidence="1">
    <location>
        <begin position="32"/>
        <end position="58"/>
    </location>
</feature>
<dbReference type="EMBL" id="HE573027">
    <property type="protein sequence ID" value="CCC54228.1"/>
    <property type="molecule type" value="Genomic_DNA"/>
</dbReference>
<accession>G0U9E3</accession>
<organism evidence="2">
    <name type="scientific">Trypanosoma vivax (strain Y486)</name>
    <dbReference type="NCBI Taxonomy" id="1055687"/>
    <lineage>
        <taxon>Eukaryota</taxon>
        <taxon>Discoba</taxon>
        <taxon>Euglenozoa</taxon>
        <taxon>Kinetoplastea</taxon>
        <taxon>Metakinetoplastina</taxon>
        <taxon>Trypanosomatida</taxon>
        <taxon>Trypanosomatidae</taxon>
        <taxon>Trypanosoma</taxon>
        <taxon>Duttonella</taxon>
    </lineage>
</organism>
<dbReference type="VEuPathDB" id="TriTrypDB:TvY486_1117120"/>
<name>G0U9E3_TRYVY</name>
<sequence>MPHSRFTPCYANARRALFSCQGPFICVTQPSLAITCVFTYLIYIFILFICILLLVYVCNRTSSGPNSRNTPSVVSVFGLIHTHTLYRTPRGAVSYFLGHPPRFVLPHHPRTSEA</sequence>
<dbReference type="AlphaFoldDB" id="G0U9E3"/>
<protein>
    <submittedName>
        <fullName evidence="2">Uncharacterized protein</fullName>
    </submittedName>
</protein>
<keyword evidence="1" id="KW-0472">Membrane</keyword>
<reference evidence="2" key="1">
    <citation type="journal article" date="2012" name="Proc. Natl. Acad. Sci. U.S.A.">
        <title>Antigenic diversity is generated by distinct evolutionary mechanisms in African trypanosome species.</title>
        <authorList>
            <person name="Jackson A.P."/>
            <person name="Berry A."/>
            <person name="Aslett M."/>
            <person name="Allison H.C."/>
            <person name="Burton P."/>
            <person name="Vavrova-Anderson J."/>
            <person name="Brown R."/>
            <person name="Browne H."/>
            <person name="Corton N."/>
            <person name="Hauser H."/>
            <person name="Gamble J."/>
            <person name="Gilderthorp R."/>
            <person name="Marcello L."/>
            <person name="McQuillan J."/>
            <person name="Otto T.D."/>
            <person name="Quail M.A."/>
            <person name="Sanders M.J."/>
            <person name="van Tonder A."/>
            <person name="Ginger M.L."/>
            <person name="Field M.C."/>
            <person name="Barry J.D."/>
            <person name="Hertz-Fowler C."/>
            <person name="Berriman M."/>
        </authorList>
    </citation>
    <scope>NUCLEOTIDE SEQUENCE</scope>
    <source>
        <strain evidence="2">Y486</strain>
    </source>
</reference>
<keyword evidence="1" id="KW-0812">Transmembrane</keyword>
<evidence type="ECO:0000313" key="2">
    <source>
        <dbReference type="EMBL" id="CCC54228.1"/>
    </source>
</evidence>